<sequence>MANIPSSSEASADKISAVKGFYQSLNNVMNDQKQANCIAWSPVNRQGSIAIDEPFAGLGFSKFVRGISDHQPPLSVMLTSGTLGLSGKSGLSRYTPIRSALGLKEPDIKLWGHYAPKQYGDVRFVLAADVARPFSSEKGDIEGANYNEAWLDYAASMLSAAVDSGPTLCLCPSFSEVDELQDRFSDRPDIGFHTRGMKLDNLIEQLQSGTLNAIVTPSAWEGVSIRQKNGRQLLQNIMVTRIPVQPPNAVTENTFAARYLENGRTKEDALKSLYSRVRDRALRKFQQGLIGR</sequence>
<feature type="non-terminal residue" evidence="1">
    <location>
        <position position="292"/>
    </location>
</feature>
<dbReference type="InterPro" id="IPR027417">
    <property type="entry name" value="P-loop_NTPase"/>
</dbReference>
<reference evidence="2" key="3">
    <citation type="submission" date="2015-06" db="UniProtKB">
        <authorList>
            <consortium name="EnsemblMetazoa"/>
        </authorList>
    </citation>
    <scope>IDENTIFICATION</scope>
</reference>
<reference evidence="3" key="1">
    <citation type="submission" date="2012-12" db="EMBL/GenBank/DDBJ databases">
        <authorList>
            <person name="Hellsten U."/>
            <person name="Grimwood J."/>
            <person name="Chapman J.A."/>
            <person name="Shapiro H."/>
            <person name="Aerts A."/>
            <person name="Otillar R.P."/>
            <person name="Terry A.Y."/>
            <person name="Boore J.L."/>
            <person name="Simakov O."/>
            <person name="Marletaz F."/>
            <person name="Cho S.-J."/>
            <person name="Edsinger-Gonzales E."/>
            <person name="Havlak P."/>
            <person name="Kuo D.-H."/>
            <person name="Larsson T."/>
            <person name="Lv J."/>
            <person name="Arendt D."/>
            <person name="Savage R."/>
            <person name="Osoegawa K."/>
            <person name="de Jong P."/>
            <person name="Lindberg D.R."/>
            <person name="Seaver E.C."/>
            <person name="Weisblat D.A."/>
            <person name="Putnam N.H."/>
            <person name="Grigoriev I.V."/>
            <person name="Rokhsar D.S."/>
        </authorList>
    </citation>
    <scope>NUCLEOTIDE SEQUENCE</scope>
    <source>
        <strain evidence="3">I ESC-2004</strain>
    </source>
</reference>
<protein>
    <submittedName>
        <fullName evidence="1 2">Uncharacterized protein</fullName>
    </submittedName>
</protein>
<dbReference type="EMBL" id="KB307869">
    <property type="protein sequence ID" value="ELT98520.1"/>
    <property type="molecule type" value="Genomic_DNA"/>
</dbReference>
<accession>R7U5T8</accession>
<evidence type="ECO:0000313" key="3">
    <source>
        <dbReference type="Proteomes" id="UP000014760"/>
    </source>
</evidence>
<dbReference type="EMBL" id="AMQN01048963">
    <property type="status" value="NOT_ANNOTATED_CDS"/>
    <property type="molecule type" value="Genomic_DNA"/>
</dbReference>
<name>R7U5T8_CAPTE</name>
<dbReference type="Proteomes" id="UP000014760">
    <property type="component" value="Unassembled WGS sequence"/>
</dbReference>
<proteinExistence type="predicted"/>
<evidence type="ECO:0000313" key="2">
    <source>
        <dbReference type="EnsemblMetazoa" id="CapteP213558"/>
    </source>
</evidence>
<organism evidence="1">
    <name type="scientific">Capitella teleta</name>
    <name type="common">Polychaete worm</name>
    <dbReference type="NCBI Taxonomy" id="283909"/>
    <lineage>
        <taxon>Eukaryota</taxon>
        <taxon>Metazoa</taxon>
        <taxon>Spiralia</taxon>
        <taxon>Lophotrochozoa</taxon>
        <taxon>Annelida</taxon>
        <taxon>Polychaeta</taxon>
        <taxon>Sedentaria</taxon>
        <taxon>Scolecida</taxon>
        <taxon>Capitellidae</taxon>
        <taxon>Capitella</taxon>
    </lineage>
</organism>
<gene>
    <name evidence="1" type="ORF">CAPTEDRAFT_213558</name>
</gene>
<dbReference type="EnsemblMetazoa" id="CapteT213558">
    <property type="protein sequence ID" value="CapteP213558"/>
    <property type="gene ID" value="CapteG213558"/>
</dbReference>
<dbReference type="AlphaFoldDB" id="R7U5T8"/>
<dbReference type="Gene3D" id="3.40.50.300">
    <property type="entry name" value="P-loop containing nucleotide triphosphate hydrolases"/>
    <property type="match status" value="1"/>
</dbReference>
<evidence type="ECO:0000313" key="1">
    <source>
        <dbReference type="EMBL" id="ELT98520.1"/>
    </source>
</evidence>
<dbReference type="HOGENOM" id="CLU_954976_0_0_1"/>
<keyword evidence="3" id="KW-1185">Reference proteome</keyword>
<reference evidence="1 3" key="2">
    <citation type="journal article" date="2013" name="Nature">
        <title>Insights into bilaterian evolution from three spiralian genomes.</title>
        <authorList>
            <person name="Simakov O."/>
            <person name="Marletaz F."/>
            <person name="Cho S.J."/>
            <person name="Edsinger-Gonzales E."/>
            <person name="Havlak P."/>
            <person name="Hellsten U."/>
            <person name="Kuo D.H."/>
            <person name="Larsson T."/>
            <person name="Lv J."/>
            <person name="Arendt D."/>
            <person name="Savage R."/>
            <person name="Osoegawa K."/>
            <person name="de Jong P."/>
            <person name="Grimwood J."/>
            <person name="Chapman J.A."/>
            <person name="Shapiro H."/>
            <person name="Aerts A."/>
            <person name="Otillar R.P."/>
            <person name="Terry A.Y."/>
            <person name="Boore J.L."/>
            <person name="Grigoriev I.V."/>
            <person name="Lindberg D.R."/>
            <person name="Seaver E.C."/>
            <person name="Weisblat D.A."/>
            <person name="Putnam N.H."/>
            <person name="Rokhsar D.S."/>
        </authorList>
    </citation>
    <scope>NUCLEOTIDE SEQUENCE</scope>
    <source>
        <strain evidence="1 3">I ESC-2004</strain>
    </source>
</reference>